<dbReference type="GO" id="GO:0003677">
    <property type="term" value="F:DNA binding"/>
    <property type="evidence" value="ECO:0007669"/>
    <property type="project" value="UniProtKB-KW"/>
</dbReference>
<accession>A0A9E6ZMC3</accession>
<dbReference type="EMBL" id="CP094358">
    <property type="protein sequence ID" value="UOB18479.1"/>
    <property type="molecule type" value="Genomic_DNA"/>
</dbReference>
<name>A0A9E6ZMC3_9FLAO</name>
<dbReference type="InterPro" id="IPR000792">
    <property type="entry name" value="Tscrpt_reg_LuxR_C"/>
</dbReference>
<evidence type="ECO:0000256" key="4">
    <source>
        <dbReference type="SAM" id="Phobius"/>
    </source>
</evidence>
<dbReference type="SMART" id="SM00421">
    <property type="entry name" value="HTH_LUXR"/>
    <property type="match status" value="1"/>
</dbReference>
<dbReference type="RefSeq" id="WP_255844721.1">
    <property type="nucleotide sequence ID" value="NZ_CP094358.1"/>
</dbReference>
<keyword evidence="8" id="KW-1185">Reference proteome</keyword>
<evidence type="ECO:0000313" key="7">
    <source>
        <dbReference type="EMBL" id="UOB18479.1"/>
    </source>
</evidence>
<feature type="chain" id="PRO_5039600651" evidence="5">
    <location>
        <begin position="23"/>
        <end position="332"/>
    </location>
</feature>
<keyword evidence="3" id="KW-0804">Transcription</keyword>
<keyword evidence="2" id="KW-0238">DNA-binding</keyword>
<dbReference type="CDD" id="cd06170">
    <property type="entry name" value="LuxR_C_like"/>
    <property type="match status" value="1"/>
</dbReference>
<proteinExistence type="predicted"/>
<dbReference type="InterPro" id="IPR016032">
    <property type="entry name" value="Sig_transdc_resp-reg_C-effctor"/>
</dbReference>
<feature type="transmembrane region" description="Helical" evidence="4">
    <location>
        <begin position="243"/>
        <end position="265"/>
    </location>
</feature>
<dbReference type="PROSITE" id="PS50043">
    <property type="entry name" value="HTH_LUXR_2"/>
    <property type="match status" value="1"/>
</dbReference>
<evidence type="ECO:0000256" key="1">
    <source>
        <dbReference type="ARBA" id="ARBA00023015"/>
    </source>
</evidence>
<evidence type="ECO:0000256" key="2">
    <source>
        <dbReference type="ARBA" id="ARBA00023125"/>
    </source>
</evidence>
<dbReference type="Pfam" id="PF00196">
    <property type="entry name" value="GerE"/>
    <property type="match status" value="1"/>
</dbReference>
<keyword evidence="1" id="KW-0805">Transcription regulation</keyword>
<dbReference type="PRINTS" id="PR00038">
    <property type="entry name" value="HTHLUXR"/>
</dbReference>
<dbReference type="PANTHER" id="PTHR44688:SF16">
    <property type="entry name" value="DNA-BINDING TRANSCRIPTIONAL ACTIVATOR DEVR_DOSR"/>
    <property type="match status" value="1"/>
</dbReference>
<evidence type="ECO:0000256" key="5">
    <source>
        <dbReference type="SAM" id="SignalP"/>
    </source>
</evidence>
<feature type="signal peptide" evidence="5">
    <location>
        <begin position="1"/>
        <end position="22"/>
    </location>
</feature>
<evidence type="ECO:0000259" key="6">
    <source>
        <dbReference type="PROSITE" id="PS50043"/>
    </source>
</evidence>
<dbReference type="PANTHER" id="PTHR44688">
    <property type="entry name" value="DNA-BINDING TRANSCRIPTIONAL ACTIVATOR DEVR_DOSR"/>
    <property type="match status" value="1"/>
</dbReference>
<gene>
    <name evidence="7" type="ORF">MQE35_04105</name>
</gene>
<dbReference type="AlphaFoldDB" id="A0A9E6ZMC3"/>
<reference evidence="7" key="1">
    <citation type="submission" date="2022-03" db="EMBL/GenBank/DDBJ databases">
        <title>Description of Abyssus ytuae gen. nov., sp. nov., a novel member of the family Flavobacteriaceae isolated from the sediment of Mariana Trench.</title>
        <authorList>
            <person name="Zhang J."/>
            <person name="Xu X."/>
        </authorList>
    </citation>
    <scope>NUCLEOTIDE SEQUENCE</scope>
    <source>
        <strain evidence="7">MT3330</strain>
    </source>
</reference>
<dbReference type="PROSITE" id="PS00622">
    <property type="entry name" value="HTH_LUXR_1"/>
    <property type="match status" value="1"/>
</dbReference>
<keyword evidence="4" id="KW-1133">Transmembrane helix</keyword>
<evidence type="ECO:0000313" key="8">
    <source>
        <dbReference type="Proteomes" id="UP000831290"/>
    </source>
</evidence>
<feature type="domain" description="HTH luxR-type" evidence="6">
    <location>
        <begin position="269"/>
        <end position="332"/>
    </location>
</feature>
<organism evidence="7 8">
    <name type="scientific">Abyssalbus ytuae</name>
    <dbReference type="NCBI Taxonomy" id="2926907"/>
    <lineage>
        <taxon>Bacteria</taxon>
        <taxon>Pseudomonadati</taxon>
        <taxon>Bacteroidota</taxon>
        <taxon>Flavobacteriia</taxon>
        <taxon>Flavobacteriales</taxon>
        <taxon>Flavobacteriaceae</taxon>
        <taxon>Abyssalbus</taxon>
    </lineage>
</organism>
<dbReference type="Gene3D" id="1.10.10.10">
    <property type="entry name" value="Winged helix-like DNA-binding domain superfamily/Winged helix DNA-binding domain"/>
    <property type="match status" value="1"/>
</dbReference>
<evidence type="ECO:0000256" key="3">
    <source>
        <dbReference type="ARBA" id="ARBA00023163"/>
    </source>
</evidence>
<dbReference type="KEGG" id="fbm:MQE35_04105"/>
<dbReference type="GO" id="GO:0006355">
    <property type="term" value="P:regulation of DNA-templated transcription"/>
    <property type="evidence" value="ECO:0007669"/>
    <property type="project" value="InterPro"/>
</dbReference>
<sequence length="332" mass="37884">MSKMFKTFVLTLFLCVSSGLYSSPDKPGQIRGKLFLDHSWERTIYISLIETFEKEFAVSDHMIIGSSPIDSLGRFTINLDILPKQWCFLRLHIVKKENPPASLIIGGSEENYCFLIADYYSTIQIHNTAEKPVFKNLSVSGAPYLKTFQYIINLKEYPNSINYENSLIEKEFVAEVVAAKLKIVADTCTNPLVSLYSLYQTDFHADAERDPAFYKEYLSKWKGNNSASFQSFRRQLPVTQKPGGLYLFILIIIAAGILFAVTIFLRNGKKRKLKKLSVQERKVFELLQKGASNQEISDAYNIEISTVKSHVSNIFSKLNIKSRKEAINIKKK</sequence>
<dbReference type="Proteomes" id="UP000831290">
    <property type="component" value="Chromosome"/>
</dbReference>
<keyword evidence="5" id="KW-0732">Signal</keyword>
<protein>
    <submittedName>
        <fullName evidence="7">Helix-turn-helix transcriptional regulator</fullName>
    </submittedName>
</protein>
<dbReference type="InterPro" id="IPR036388">
    <property type="entry name" value="WH-like_DNA-bd_sf"/>
</dbReference>
<keyword evidence="4" id="KW-0812">Transmembrane</keyword>
<keyword evidence="4" id="KW-0472">Membrane</keyword>
<dbReference type="SUPFAM" id="SSF46894">
    <property type="entry name" value="C-terminal effector domain of the bipartite response regulators"/>
    <property type="match status" value="1"/>
</dbReference>